<accession>A0A7X9XAL6</accession>
<dbReference type="EMBL" id="JABANE010000049">
    <property type="protein sequence ID" value="NME69805.1"/>
    <property type="molecule type" value="Genomic_DNA"/>
</dbReference>
<gene>
    <name evidence="1" type="ORF">HHU12_17650</name>
</gene>
<keyword evidence="2" id="KW-1185">Reference proteome</keyword>
<dbReference type="Proteomes" id="UP000576082">
    <property type="component" value="Unassembled WGS sequence"/>
</dbReference>
<comment type="caution">
    <text evidence="1">The sequence shown here is derived from an EMBL/GenBank/DDBJ whole genome shotgun (WGS) entry which is preliminary data.</text>
</comment>
<sequence length="249" mass="28610">MFYSKLFLMVLLILGTKPLIAQSFSSAKELKRYYKENCNQFHNPEEGWNDAWIILPDEREFVTDLEGEVVEAKVFVDHGEIKHVFYQGNSYHEGVYSTGPIKKGKGAFQKVILDINDDLTEVFTAYTHDVIFKVDNSSTASPLKIVDTIGEATFFSSENKIEKHGFYVFVENHETQHYDFIGYLNDRCDNASACTSDNSLNFLMKEGNYEIIAVKDKIQVNRQMPIQKISITIDREYSKIVELSTIKNN</sequence>
<evidence type="ECO:0000313" key="2">
    <source>
        <dbReference type="Proteomes" id="UP000576082"/>
    </source>
</evidence>
<dbReference type="AlphaFoldDB" id="A0A7X9XAL6"/>
<reference evidence="1 2" key="1">
    <citation type="submission" date="2020-04" db="EMBL/GenBank/DDBJ databases">
        <title>Flammeovirga sp. SR4, a novel species isolated from seawater.</title>
        <authorList>
            <person name="Wang X."/>
        </authorList>
    </citation>
    <scope>NUCLEOTIDE SEQUENCE [LARGE SCALE GENOMIC DNA]</scope>
    <source>
        <strain evidence="1 2">ATCC 23126</strain>
    </source>
</reference>
<protein>
    <submittedName>
        <fullName evidence="1">Uncharacterized protein</fullName>
    </submittedName>
</protein>
<evidence type="ECO:0000313" key="1">
    <source>
        <dbReference type="EMBL" id="NME69805.1"/>
    </source>
</evidence>
<proteinExistence type="predicted"/>
<dbReference type="RefSeq" id="WP_169658061.1">
    <property type="nucleotide sequence ID" value="NZ_JABANE010000049.1"/>
</dbReference>
<organism evidence="1 2">
    <name type="scientific">Flammeovirga aprica JL-4</name>
    <dbReference type="NCBI Taxonomy" id="694437"/>
    <lineage>
        <taxon>Bacteria</taxon>
        <taxon>Pseudomonadati</taxon>
        <taxon>Bacteroidota</taxon>
        <taxon>Cytophagia</taxon>
        <taxon>Cytophagales</taxon>
        <taxon>Flammeovirgaceae</taxon>
        <taxon>Flammeovirga</taxon>
    </lineage>
</organism>
<name>A0A7X9XAL6_9BACT</name>